<evidence type="ECO:0008006" key="5">
    <source>
        <dbReference type="Google" id="ProtNLM"/>
    </source>
</evidence>
<evidence type="ECO:0000256" key="2">
    <source>
        <dbReference type="SAM" id="Phobius"/>
    </source>
</evidence>
<comment type="caution">
    <text evidence="3">The sequence shown here is derived from an EMBL/GenBank/DDBJ whole genome shotgun (WGS) entry which is preliminary data.</text>
</comment>
<dbReference type="EMBL" id="JAVREQ010000009">
    <property type="protein sequence ID" value="MDT0379561.1"/>
    <property type="molecule type" value="Genomic_DNA"/>
</dbReference>
<dbReference type="RefSeq" id="WP_311673363.1">
    <property type="nucleotide sequence ID" value="NZ_JAVREQ010000009.1"/>
</dbReference>
<dbReference type="Proteomes" id="UP001183414">
    <property type="component" value="Unassembled WGS sequence"/>
</dbReference>
<evidence type="ECO:0000313" key="4">
    <source>
        <dbReference type="Proteomes" id="UP001183414"/>
    </source>
</evidence>
<gene>
    <name evidence="3" type="ORF">RM572_12375</name>
</gene>
<protein>
    <recommendedName>
        <fullName evidence="5">Secreted protein</fullName>
    </recommendedName>
</protein>
<proteinExistence type="predicted"/>
<organism evidence="3 4">
    <name type="scientific">Streptomyces hazeniae</name>
    <dbReference type="NCBI Taxonomy" id="3075538"/>
    <lineage>
        <taxon>Bacteria</taxon>
        <taxon>Bacillati</taxon>
        <taxon>Actinomycetota</taxon>
        <taxon>Actinomycetes</taxon>
        <taxon>Kitasatosporales</taxon>
        <taxon>Streptomycetaceae</taxon>
        <taxon>Streptomyces</taxon>
    </lineage>
</organism>
<evidence type="ECO:0000313" key="3">
    <source>
        <dbReference type="EMBL" id="MDT0379561.1"/>
    </source>
</evidence>
<keyword evidence="2" id="KW-0812">Transmembrane</keyword>
<feature type="compositionally biased region" description="Gly residues" evidence="1">
    <location>
        <begin position="68"/>
        <end position="78"/>
    </location>
</feature>
<feature type="region of interest" description="Disordered" evidence="1">
    <location>
        <begin position="65"/>
        <end position="84"/>
    </location>
</feature>
<reference evidence="4" key="1">
    <citation type="submission" date="2023-07" db="EMBL/GenBank/DDBJ databases">
        <title>30 novel species of actinomycetes from the DSMZ collection.</title>
        <authorList>
            <person name="Nouioui I."/>
        </authorList>
    </citation>
    <scope>NUCLEOTIDE SEQUENCE [LARGE SCALE GENOMIC DNA]</scope>
    <source>
        <strain evidence="4">DSM 42041</strain>
    </source>
</reference>
<keyword evidence="2" id="KW-0472">Membrane</keyword>
<sequence length="84" mass="8655">MPASTPPRPSKSIALAATALCLLAVVAAVVAFVNGNWFGIAWVLLAGVTSNMAWYHWRRLRAAQGGEQAQGGGPGGEQPPGDGR</sequence>
<keyword evidence="2" id="KW-1133">Transmembrane helix</keyword>
<accession>A0ABU2NRE4</accession>
<evidence type="ECO:0000256" key="1">
    <source>
        <dbReference type="SAM" id="MobiDB-lite"/>
    </source>
</evidence>
<feature type="transmembrane region" description="Helical" evidence="2">
    <location>
        <begin position="37"/>
        <end position="55"/>
    </location>
</feature>
<name>A0ABU2NRE4_9ACTN</name>
<keyword evidence="4" id="KW-1185">Reference proteome</keyword>